<evidence type="ECO:0000313" key="1">
    <source>
        <dbReference type="EMBL" id="GBP67267.1"/>
    </source>
</evidence>
<reference evidence="1 2" key="1">
    <citation type="journal article" date="2019" name="Commun. Biol.">
        <title>The bagworm genome reveals a unique fibroin gene that provides high tensile strength.</title>
        <authorList>
            <person name="Kono N."/>
            <person name="Nakamura H."/>
            <person name="Ohtoshi R."/>
            <person name="Tomita M."/>
            <person name="Numata K."/>
            <person name="Arakawa K."/>
        </authorList>
    </citation>
    <scope>NUCLEOTIDE SEQUENCE [LARGE SCALE GENOMIC DNA]</scope>
</reference>
<proteinExistence type="predicted"/>
<comment type="caution">
    <text evidence="1">The sequence shown here is derived from an EMBL/GenBank/DDBJ whole genome shotgun (WGS) entry which is preliminary data.</text>
</comment>
<dbReference type="Proteomes" id="UP000299102">
    <property type="component" value="Unassembled WGS sequence"/>
</dbReference>
<sequence length="106" mass="12150">MRCHILTEYRRKLRASAAFRSGSESSDGPLPPPSVHFRLFRYSIPSQKTGNTLVTPLGLQTLVDFIRLADEAPSHNLLPPTRRVLRIEGYCRHVLYEAPRKWFNSS</sequence>
<evidence type="ECO:0000313" key="2">
    <source>
        <dbReference type="Proteomes" id="UP000299102"/>
    </source>
</evidence>
<dbReference type="EMBL" id="BGZK01000978">
    <property type="protein sequence ID" value="GBP67267.1"/>
    <property type="molecule type" value="Genomic_DNA"/>
</dbReference>
<accession>A0A4C1XYB7</accession>
<dbReference type="AlphaFoldDB" id="A0A4C1XYB7"/>
<name>A0A4C1XYB7_EUMVA</name>
<organism evidence="1 2">
    <name type="scientific">Eumeta variegata</name>
    <name type="common">Bagworm moth</name>
    <name type="synonym">Eumeta japonica</name>
    <dbReference type="NCBI Taxonomy" id="151549"/>
    <lineage>
        <taxon>Eukaryota</taxon>
        <taxon>Metazoa</taxon>
        <taxon>Ecdysozoa</taxon>
        <taxon>Arthropoda</taxon>
        <taxon>Hexapoda</taxon>
        <taxon>Insecta</taxon>
        <taxon>Pterygota</taxon>
        <taxon>Neoptera</taxon>
        <taxon>Endopterygota</taxon>
        <taxon>Lepidoptera</taxon>
        <taxon>Glossata</taxon>
        <taxon>Ditrysia</taxon>
        <taxon>Tineoidea</taxon>
        <taxon>Psychidae</taxon>
        <taxon>Oiketicinae</taxon>
        <taxon>Eumeta</taxon>
    </lineage>
</organism>
<keyword evidence="2" id="KW-1185">Reference proteome</keyword>
<protein>
    <submittedName>
        <fullName evidence="1">Uncharacterized protein</fullName>
    </submittedName>
</protein>
<gene>
    <name evidence="1" type="ORF">EVAR_47219_1</name>
</gene>